<keyword evidence="6 8" id="KW-1133">Transmembrane helix</keyword>
<evidence type="ECO:0000256" key="4">
    <source>
        <dbReference type="ARBA" id="ARBA00022519"/>
    </source>
</evidence>
<feature type="transmembrane region" description="Helical" evidence="8">
    <location>
        <begin position="408"/>
        <end position="427"/>
    </location>
</feature>
<protein>
    <submittedName>
        <fullName evidence="10">Iron(III) transport system permease protein</fullName>
    </submittedName>
</protein>
<feature type="transmembrane region" description="Helical" evidence="8">
    <location>
        <begin position="368"/>
        <end position="387"/>
    </location>
</feature>
<evidence type="ECO:0000256" key="3">
    <source>
        <dbReference type="ARBA" id="ARBA00022475"/>
    </source>
</evidence>
<reference evidence="10 11" key="1">
    <citation type="submission" date="2023-07" db="EMBL/GenBank/DDBJ databases">
        <title>Genomic Encyclopedia of Type Strains, Phase IV (KMG-IV): sequencing the most valuable type-strain genomes for metagenomic binning, comparative biology and taxonomic classification.</title>
        <authorList>
            <person name="Goeker M."/>
        </authorList>
    </citation>
    <scope>NUCLEOTIDE SEQUENCE [LARGE SCALE GENOMIC DNA]</scope>
    <source>
        <strain evidence="10 11">B6-8</strain>
    </source>
</reference>
<evidence type="ECO:0000313" key="11">
    <source>
        <dbReference type="Proteomes" id="UP001241603"/>
    </source>
</evidence>
<comment type="caution">
    <text evidence="10">The sequence shown here is derived from an EMBL/GenBank/DDBJ whole genome shotgun (WGS) entry which is preliminary data.</text>
</comment>
<feature type="transmembrane region" description="Helical" evidence="8">
    <location>
        <begin position="490"/>
        <end position="515"/>
    </location>
</feature>
<feature type="transmembrane region" description="Helical" evidence="8">
    <location>
        <begin position="535"/>
        <end position="557"/>
    </location>
</feature>
<sequence>MRGGALPSLPLRLVRRLGSADGVLALILLLVIGIFAALPVGRLIATSIAPGGVLDLPAFVDHLARPSVLRATLHTLDTAVFGALVAFVIGSAFALATALTDLPGRKALSFLILLPLVVAPQVTALAWLQLVGPSSVLLNAIGLAPPAGTPNPLHGRMGIILLYGIQNAPIVFVTVRAGLVGLPRDLIEAARMSGSSALRSLLTVALPLARPYLVAALALAFVAGVGNFGIAALAGIPANYMTLTTLIYQRLASFGPDVLPEVAALSVLVGALALAGLGLQGLALGRRGHRYAPGSPTRLALGAWRWPLAALAWFAIIIMLVMPALALLSTSLVPAFGVPLSLHTATSVNFAEILVRQASTVRAFANSFMLAGGAGLILGFMAIPLAWSLTRRHWMARHLLSSVAELPYALPGVVIGIACILIFLRPMPLIGSLYGTMWIILAAYLMRFLALALRPVGAAMGQIPGELDEAAAMSGASTAYRLRTITAPMAAPAAAAGMLLVFLTAFNELTVSALLWSGGHETLGVVLFSLEEAGLGTQAAAIGVVTIVVVIVLLAVLDRLGRRLPAGVLPWR</sequence>
<accession>A0ABU0H137</accession>
<keyword evidence="5 8" id="KW-0812">Transmembrane</keyword>
<feature type="transmembrane region" description="Helical" evidence="8">
    <location>
        <begin position="212"/>
        <end position="236"/>
    </location>
</feature>
<feature type="transmembrane region" description="Helical" evidence="8">
    <location>
        <begin position="306"/>
        <end position="328"/>
    </location>
</feature>
<feature type="transmembrane region" description="Helical" evidence="8">
    <location>
        <begin position="433"/>
        <end position="453"/>
    </location>
</feature>
<dbReference type="PANTHER" id="PTHR43357:SF4">
    <property type="entry name" value="INNER MEMBRANE ABC TRANSPORTER PERMEASE PROTEIN YDCV"/>
    <property type="match status" value="1"/>
</dbReference>
<evidence type="ECO:0000256" key="6">
    <source>
        <dbReference type="ARBA" id="ARBA00022989"/>
    </source>
</evidence>
<dbReference type="PANTHER" id="PTHR43357">
    <property type="entry name" value="INNER MEMBRANE ABC TRANSPORTER PERMEASE PROTEIN YDCV"/>
    <property type="match status" value="1"/>
</dbReference>
<keyword evidence="7 8" id="KW-0472">Membrane</keyword>
<gene>
    <name evidence="10" type="ORF">QO014_000393</name>
</gene>
<dbReference type="Gene3D" id="1.10.3720.10">
    <property type="entry name" value="MetI-like"/>
    <property type="match status" value="2"/>
</dbReference>
<dbReference type="RefSeq" id="WP_266346967.1">
    <property type="nucleotide sequence ID" value="NZ_JAPKNG010000001.1"/>
</dbReference>
<feature type="domain" description="ABC transmembrane type-1" evidence="9">
    <location>
        <begin position="72"/>
        <end position="280"/>
    </location>
</feature>
<dbReference type="PROSITE" id="PS50928">
    <property type="entry name" value="ABC_TM1"/>
    <property type="match status" value="2"/>
</dbReference>
<comment type="similarity">
    <text evidence="8">Belongs to the binding-protein-dependent transport system permease family.</text>
</comment>
<proteinExistence type="inferred from homology"/>
<keyword evidence="4" id="KW-0997">Cell inner membrane</keyword>
<evidence type="ECO:0000256" key="1">
    <source>
        <dbReference type="ARBA" id="ARBA00004429"/>
    </source>
</evidence>
<feature type="domain" description="ABC transmembrane type-1" evidence="9">
    <location>
        <begin position="364"/>
        <end position="557"/>
    </location>
</feature>
<feature type="transmembrane region" description="Helical" evidence="8">
    <location>
        <begin position="160"/>
        <end position="182"/>
    </location>
</feature>
<dbReference type="Proteomes" id="UP001241603">
    <property type="component" value="Unassembled WGS sequence"/>
</dbReference>
<dbReference type="SUPFAM" id="SSF161098">
    <property type="entry name" value="MetI-like"/>
    <property type="match status" value="2"/>
</dbReference>
<dbReference type="InterPro" id="IPR035906">
    <property type="entry name" value="MetI-like_sf"/>
</dbReference>
<organism evidence="10 11">
    <name type="scientific">Kaistia dalseonensis</name>
    <dbReference type="NCBI Taxonomy" id="410840"/>
    <lineage>
        <taxon>Bacteria</taxon>
        <taxon>Pseudomonadati</taxon>
        <taxon>Pseudomonadota</taxon>
        <taxon>Alphaproteobacteria</taxon>
        <taxon>Hyphomicrobiales</taxon>
        <taxon>Kaistiaceae</taxon>
        <taxon>Kaistia</taxon>
    </lineage>
</organism>
<keyword evidence="2 8" id="KW-0813">Transport</keyword>
<keyword evidence="3" id="KW-1003">Cell membrane</keyword>
<feature type="transmembrane region" description="Helical" evidence="8">
    <location>
        <begin position="107"/>
        <end position="128"/>
    </location>
</feature>
<evidence type="ECO:0000259" key="9">
    <source>
        <dbReference type="PROSITE" id="PS50928"/>
    </source>
</evidence>
<feature type="transmembrane region" description="Helical" evidence="8">
    <location>
        <begin position="262"/>
        <end position="285"/>
    </location>
</feature>
<dbReference type="EMBL" id="JAUSVO010000001">
    <property type="protein sequence ID" value="MDQ0436023.1"/>
    <property type="molecule type" value="Genomic_DNA"/>
</dbReference>
<evidence type="ECO:0000256" key="2">
    <source>
        <dbReference type="ARBA" id="ARBA00022448"/>
    </source>
</evidence>
<comment type="subcellular location">
    <subcellularLocation>
        <location evidence="1">Cell inner membrane</location>
        <topology evidence="1">Multi-pass membrane protein</topology>
    </subcellularLocation>
    <subcellularLocation>
        <location evidence="8">Cell membrane</location>
        <topology evidence="8">Multi-pass membrane protein</topology>
    </subcellularLocation>
</comment>
<feature type="transmembrane region" description="Helical" evidence="8">
    <location>
        <begin position="79"/>
        <end position="100"/>
    </location>
</feature>
<feature type="transmembrane region" description="Helical" evidence="8">
    <location>
        <begin position="21"/>
        <end position="45"/>
    </location>
</feature>
<evidence type="ECO:0000256" key="7">
    <source>
        <dbReference type="ARBA" id="ARBA00023136"/>
    </source>
</evidence>
<evidence type="ECO:0000256" key="5">
    <source>
        <dbReference type="ARBA" id="ARBA00022692"/>
    </source>
</evidence>
<evidence type="ECO:0000313" key="10">
    <source>
        <dbReference type="EMBL" id="MDQ0436023.1"/>
    </source>
</evidence>
<keyword evidence="11" id="KW-1185">Reference proteome</keyword>
<evidence type="ECO:0000256" key="8">
    <source>
        <dbReference type="RuleBase" id="RU363032"/>
    </source>
</evidence>
<name>A0ABU0H137_9HYPH</name>
<dbReference type="Pfam" id="PF00528">
    <property type="entry name" value="BPD_transp_1"/>
    <property type="match status" value="2"/>
</dbReference>
<dbReference type="CDD" id="cd06261">
    <property type="entry name" value="TM_PBP2"/>
    <property type="match status" value="2"/>
</dbReference>
<dbReference type="InterPro" id="IPR000515">
    <property type="entry name" value="MetI-like"/>
</dbReference>